<dbReference type="Proteomes" id="UP001598673">
    <property type="component" value="Unassembled WGS sequence"/>
</dbReference>
<organism evidence="1 2">
    <name type="scientific">Prauserella salsuginis</name>
    <dbReference type="NCBI Taxonomy" id="387889"/>
    <lineage>
        <taxon>Bacteria</taxon>
        <taxon>Bacillati</taxon>
        <taxon>Actinomycetota</taxon>
        <taxon>Actinomycetes</taxon>
        <taxon>Pseudonocardiales</taxon>
        <taxon>Pseudonocardiaceae</taxon>
        <taxon>Prauserella</taxon>
        <taxon>Prauserella salsuginis group</taxon>
    </lineage>
</organism>
<name>A0ABW6G061_9PSEU</name>
<reference evidence="1 2" key="1">
    <citation type="submission" date="2024-09" db="EMBL/GenBank/DDBJ databases">
        <title>The Natural Products Discovery Center: Release of the First 8490 Sequenced Strains for Exploring Actinobacteria Biosynthetic Diversity.</title>
        <authorList>
            <person name="Kalkreuter E."/>
            <person name="Kautsar S.A."/>
            <person name="Yang D."/>
            <person name="Bader C.D."/>
            <person name="Teijaro C.N."/>
            <person name="Fluegel L."/>
            <person name="Davis C.M."/>
            <person name="Simpson J.R."/>
            <person name="Lauterbach L."/>
            <person name="Steele A.D."/>
            <person name="Gui C."/>
            <person name="Meng S."/>
            <person name="Li G."/>
            <person name="Viehrig K."/>
            <person name="Ye F."/>
            <person name="Su P."/>
            <person name="Kiefer A.F."/>
            <person name="Nichols A."/>
            <person name="Cepeda A.J."/>
            <person name="Yan W."/>
            <person name="Fan B."/>
            <person name="Jiang Y."/>
            <person name="Adhikari A."/>
            <person name="Zheng C.-J."/>
            <person name="Schuster L."/>
            <person name="Cowan T.M."/>
            <person name="Smanski M.J."/>
            <person name="Chevrette M.G."/>
            <person name="De Carvalho L.P.S."/>
            <person name="Shen B."/>
        </authorList>
    </citation>
    <scope>NUCLEOTIDE SEQUENCE [LARGE SCALE GENOMIC DNA]</scope>
    <source>
        <strain evidence="1 2">NPDC060353</strain>
    </source>
</reference>
<proteinExistence type="predicted"/>
<keyword evidence="2" id="KW-1185">Reference proteome</keyword>
<protein>
    <submittedName>
        <fullName evidence="1">Uncharacterized protein</fullName>
    </submittedName>
</protein>
<gene>
    <name evidence="1" type="ORF">ACFWGY_04530</name>
</gene>
<evidence type="ECO:0000313" key="1">
    <source>
        <dbReference type="EMBL" id="MFD6792580.1"/>
    </source>
</evidence>
<sequence length="97" mass="10894">MRLTVTRGDEVASFDVDTVDDPDFERWCRTVTMMSEHIHAACPKILDDTVGRMLAAVSEIADAFDVECRIDTHSAGQREQVEALPLEDAFVTVRVRL</sequence>
<accession>A0ABW6G061</accession>
<comment type="caution">
    <text evidence="1">The sequence shown here is derived from an EMBL/GenBank/DDBJ whole genome shotgun (WGS) entry which is preliminary data.</text>
</comment>
<dbReference type="RefSeq" id="WP_258936862.1">
    <property type="nucleotide sequence ID" value="NZ_JANBBF010000010.1"/>
</dbReference>
<dbReference type="EMBL" id="JBHXCV010000002">
    <property type="protein sequence ID" value="MFD6792580.1"/>
    <property type="molecule type" value="Genomic_DNA"/>
</dbReference>
<evidence type="ECO:0000313" key="2">
    <source>
        <dbReference type="Proteomes" id="UP001598673"/>
    </source>
</evidence>